<dbReference type="SUPFAM" id="SSF52540">
    <property type="entry name" value="P-loop containing nucleoside triphosphate hydrolases"/>
    <property type="match status" value="1"/>
</dbReference>
<reference evidence="5 6" key="1">
    <citation type="submission" date="2019-04" db="EMBL/GenBank/DDBJ databases">
        <title>Vagococcus sp. nov., isolated from faeces of yaks (Bos grunniens).</title>
        <authorList>
            <person name="Ge Y."/>
        </authorList>
    </citation>
    <scope>NUCLEOTIDE SEQUENCE [LARGE SCALE GENOMIC DNA]</scope>
    <source>
        <strain evidence="5 6">MN-17</strain>
    </source>
</reference>
<dbReference type="EMBL" id="CP039712">
    <property type="protein sequence ID" value="QCI86902.1"/>
    <property type="molecule type" value="Genomic_DNA"/>
</dbReference>
<dbReference type="GO" id="GO:0003677">
    <property type="term" value="F:DNA binding"/>
    <property type="evidence" value="ECO:0007669"/>
    <property type="project" value="InterPro"/>
</dbReference>
<dbReference type="PROSITE" id="PS50901">
    <property type="entry name" value="FTSK"/>
    <property type="match status" value="1"/>
</dbReference>
<organism evidence="5 6">
    <name type="scientific">Vagococcus zengguangii</name>
    <dbReference type="NCBI Taxonomy" id="2571750"/>
    <lineage>
        <taxon>Bacteria</taxon>
        <taxon>Bacillati</taxon>
        <taxon>Bacillota</taxon>
        <taxon>Bacilli</taxon>
        <taxon>Lactobacillales</taxon>
        <taxon>Enterococcaceae</taxon>
        <taxon>Vagococcus</taxon>
    </lineage>
</organism>
<evidence type="ECO:0000313" key="6">
    <source>
        <dbReference type="Proteomes" id="UP000298615"/>
    </source>
</evidence>
<dbReference type="InterPro" id="IPR002543">
    <property type="entry name" value="FtsK_dom"/>
</dbReference>
<dbReference type="AlphaFoldDB" id="A0A4D7CUX4"/>
<dbReference type="InterPro" id="IPR050206">
    <property type="entry name" value="FtsK/SpoIIIE/SftA"/>
</dbReference>
<evidence type="ECO:0000313" key="5">
    <source>
        <dbReference type="EMBL" id="QCI86902.1"/>
    </source>
</evidence>
<evidence type="ECO:0000256" key="1">
    <source>
        <dbReference type="ARBA" id="ARBA00022741"/>
    </source>
</evidence>
<accession>A0A4D7CUX4</accession>
<keyword evidence="1 3" id="KW-0547">Nucleotide-binding</keyword>
<feature type="domain" description="FtsK" evidence="4">
    <location>
        <begin position="8"/>
        <end position="209"/>
    </location>
</feature>
<dbReference type="Proteomes" id="UP000298615">
    <property type="component" value="Chromosome"/>
</dbReference>
<dbReference type="PANTHER" id="PTHR22683:SF47">
    <property type="entry name" value="FTSK DOMAIN-CONTAINING PROTEIN YDCQ"/>
    <property type="match status" value="1"/>
</dbReference>
<dbReference type="Gene3D" id="3.40.50.300">
    <property type="entry name" value="P-loop containing nucleotide triphosphate hydrolases"/>
    <property type="match status" value="1"/>
</dbReference>
<gene>
    <name evidence="5" type="ORF">FA707_07940</name>
</gene>
<dbReference type="InterPro" id="IPR002789">
    <property type="entry name" value="HerA_central"/>
</dbReference>
<keyword evidence="6" id="KW-1185">Reference proteome</keyword>
<dbReference type="GO" id="GO:0005524">
    <property type="term" value="F:ATP binding"/>
    <property type="evidence" value="ECO:0007669"/>
    <property type="project" value="UniProtKB-UniRule"/>
</dbReference>
<feature type="binding site" evidence="3">
    <location>
        <begin position="25"/>
        <end position="32"/>
    </location>
    <ligand>
        <name>ATP</name>
        <dbReference type="ChEBI" id="CHEBI:30616"/>
    </ligand>
</feature>
<sequence length="272" mass="30501">MNNNIPLNNKYSWNLDTQPHCVVTGKTGSGKTQFIYYLILEAAKLTNEILIFDGKNGDLSNLTAVTIAQTTEEVVTELQQLVLIMKQRITTIKSKKLGNVTASEIGLSHIFCFVDELAAIMINAKKTDRKNKIANKENSKNTAWNRLKEDNTTDILDSLTELILVARQASIHLVLSTQHFDAKLLGDSQIRSNISMKVLLGQQTAQEYNMLNLTQEQLPNVDFSKIGAGVLMLDGLGWVRAKAYETPFIRFSNCTPNDILRTQINNHQLNNH</sequence>
<dbReference type="Pfam" id="PF01935">
    <property type="entry name" value="DUF87"/>
    <property type="match status" value="1"/>
</dbReference>
<name>A0A4D7CUX4_9ENTE</name>
<evidence type="ECO:0000256" key="2">
    <source>
        <dbReference type="ARBA" id="ARBA00022840"/>
    </source>
</evidence>
<protein>
    <submittedName>
        <fullName evidence="5">DUF87 domain-containing protein</fullName>
    </submittedName>
</protein>
<dbReference type="PANTHER" id="PTHR22683">
    <property type="entry name" value="SPORULATION PROTEIN RELATED"/>
    <property type="match status" value="1"/>
</dbReference>
<proteinExistence type="predicted"/>
<keyword evidence="2 3" id="KW-0067">ATP-binding</keyword>
<dbReference type="InterPro" id="IPR027417">
    <property type="entry name" value="P-loop_NTPase"/>
</dbReference>
<evidence type="ECO:0000259" key="4">
    <source>
        <dbReference type="PROSITE" id="PS50901"/>
    </source>
</evidence>
<dbReference type="RefSeq" id="WP_136953724.1">
    <property type="nucleotide sequence ID" value="NZ_CP039712.1"/>
</dbReference>
<dbReference type="KEGG" id="vao:FA707_07940"/>
<evidence type="ECO:0000256" key="3">
    <source>
        <dbReference type="PROSITE-ProRule" id="PRU00289"/>
    </source>
</evidence>